<gene>
    <name evidence="1" type="ORF">Pint_14790</name>
</gene>
<comment type="caution">
    <text evidence="1">The sequence shown here is derived from an EMBL/GenBank/DDBJ whole genome shotgun (WGS) entry which is preliminary data.</text>
</comment>
<evidence type="ECO:0000313" key="1">
    <source>
        <dbReference type="EMBL" id="KAJ0049072.1"/>
    </source>
</evidence>
<dbReference type="Proteomes" id="UP001163603">
    <property type="component" value="Chromosome 2"/>
</dbReference>
<organism evidence="1 2">
    <name type="scientific">Pistacia integerrima</name>
    <dbReference type="NCBI Taxonomy" id="434235"/>
    <lineage>
        <taxon>Eukaryota</taxon>
        <taxon>Viridiplantae</taxon>
        <taxon>Streptophyta</taxon>
        <taxon>Embryophyta</taxon>
        <taxon>Tracheophyta</taxon>
        <taxon>Spermatophyta</taxon>
        <taxon>Magnoliopsida</taxon>
        <taxon>eudicotyledons</taxon>
        <taxon>Gunneridae</taxon>
        <taxon>Pentapetalae</taxon>
        <taxon>rosids</taxon>
        <taxon>malvids</taxon>
        <taxon>Sapindales</taxon>
        <taxon>Anacardiaceae</taxon>
        <taxon>Pistacia</taxon>
    </lineage>
</organism>
<reference evidence="2" key="1">
    <citation type="journal article" date="2023" name="G3 (Bethesda)">
        <title>Genome assembly and association tests identify interacting loci associated with vigor, precocity, and sex in interspecific pistachio rootstocks.</title>
        <authorList>
            <person name="Palmer W."/>
            <person name="Jacygrad E."/>
            <person name="Sagayaradj S."/>
            <person name="Cavanaugh K."/>
            <person name="Han R."/>
            <person name="Bertier L."/>
            <person name="Beede B."/>
            <person name="Kafkas S."/>
            <person name="Golino D."/>
            <person name="Preece J."/>
            <person name="Michelmore R."/>
        </authorList>
    </citation>
    <scope>NUCLEOTIDE SEQUENCE [LARGE SCALE GENOMIC DNA]</scope>
</reference>
<keyword evidence="2" id="KW-1185">Reference proteome</keyword>
<name>A0ACC0ZF69_9ROSI</name>
<evidence type="ECO:0000313" key="2">
    <source>
        <dbReference type="Proteomes" id="UP001163603"/>
    </source>
</evidence>
<accession>A0ACC0ZF69</accession>
<dbReference type="EMBL" id="CM047737">
    <property type="protein sequence ID" value="KAJ0049072.1"/>
    <property type="molecule type" value="Genomic_DNA"/>
</dbReference>
<sequence length="781" mass="83647">MSKSKVPSTPVLVMLYLVFVLNGLILVTAKVDDKSNVHIIYLGERQHDDPKLITDAHHDMLATVVGSKELASELMVYSYKHGFSGFAAKLTEAQAQQLAELPGVIRVVPNSLHRLQTTRSWDYLGLSSHSPSNVLHNSNMGNGVIIGVLDTGIWPESKAFSDEGLEPIPSRWKGLCQSGDQFNASTHCNRKIIGARWFVNGFLAEYGKPLNTSGDQEFFSPRDANGHGTHTSSTAAGSFVHNVSYKGLGFGNVRGGAPRARLAIYKVCWNVLGGQCASADILKAFDEAIHDRVDVLSLSIGSAIPLFSDVDERDGIATGSFHAVARGITVVCGAANEGPSAQTVQNTAPWILTVAASTMDRAFPSTITLGNNRTLVGQAVFTGKEIGFTGLVYPEAAGLDPNSAGVCQALSLNATKVAGKVVICFTSVTSRVAIRSAASIVQEAGGVGLIVVKNPTDAFSPCTENFPCVEVDYEVGTQILFYIRSTKSPLVKLSPSRTFVGKPLLAKVAFFSSRGPNSIAPAILKPDITAPGVNILAATSPLHRLAHNGYVLFSGTSMATPHVSGIVALVKALHPDWSPAAIKSALITTARRNGPSGFPIFAEGSPQKLANPFDFGGGIVNPNDAADPGLIYDMNTADYIHYLCAMEYNNTDISRLTGQPTMCPDPKPSMLDINLPSITIPSLRNSVTITRSVTNVGNSKSVYRAVIEHLFGTMISVQPNVLVFNATNQKISFRVTISTTHELIAGYYFGSLTWTDGVHYVRSPLSVRTDVLQSYYMTDHY</sequence>
<protein>
    <submittedName>
        <fullName evidence="1">Uncharacterized protein</fullName>
    </submittedName>
</protein>
<proteinExistence type="predicted"/>